<dbReference type="GO" id="GO:0016301">
    <property type="term" value="F:kinase activity"/>
    <property type="evidence" value="ECO:0007669"/>
    <property type="project" value="UniProtKB-KW"/>
</dbReference>
<keyword evidence="4 11" id="KW-0028">Amino-acid biosynthesis</keyword>
<evidence type="ECO:0000256" key="7">
    <source>
        <dbReference type="ARBA" id="ARBA00022777"/>
    </source>
</evidence>
<evidence type="ECO:0000256" key="11">
    <source>
        <dbReference type="HAMAP-Rule" id="MF_00109"/>
    </source>
</evidence>
<dbReference type="PROSITE" id="PS01128">
    <property type="entry name" value="SHIKIMATE_KINASE"/>
    <property type="match status" value="1"/>
</dbReference>
<dbReference type="Pfam" id="PF01202">
    <property type="entry name" value="SKI"/>
    <property type="match status" value="1"/>
</dbReference>
<comment type="subcellular location">
    <subcellularLocation>
        <location evidence="11">Cytoplasm</location>
    </subcellularLocation>
</comment>
<sequence length="185" mass="20429">MYTLIGLPGSGKTTIGRQLAQLWGMGFVDSDQVMEQRLGCTIAAYFAEHGEAAFRDVEQQVIDEITAAPQPLLLSTGGGVVLREANRQHLHERTTVFYLQAAPEDIARRLRNDGTRPLLKGQDPGVRLRELMQQRHALYLATAHYTIKTARLSVTQVVRKLAMQAELGEYDLPAPHGGAMATPPR</sequence>
<feature type="binding site" evidence="11">
    <location>
        <begin position="9"/>
        <end position="14"/>
    </location>
    <ligand>
        <name>ATP</name>
        <dbReference type="ChEBI" id="CHEBI:30616"/>
    </ligand>
</feature>
<dbReference type="HAMAP" id="MF_00109">
    <property type="entry name" value="Shikimate_kinase"/>
    <property type="match status" value="1"/>
</dbReference>
<evidence type="ECO:0000256" key="6">
    <source>
        <dbReference type="ARBA" id="ARBA00022741"/>
    </source>
</evidence>
<gene>
    <name evidence="11" type="primary">aroK</name>
    <name evidence="12" type="ORF">M9799_05625</name>
</gene>
<evidence type="ECO:0000313" key="13">
    <source>
        <dbReference type="Proteomes" id="UP001162800"/>
    </source>
</evidence>
<dbReference type="EC" id="2.7.1.71" evidence="3 11"/>
<evidence type="ECO:0000313" key="12">
    <source>
        <dbReference type="EMBL" id="UYG52719.1"/>
    </source>
</evidence>
<organism evidence="12 13">
    <name type="scientific">Comamonas endophytica</name>
    <dbReference type="NCBI Taxonomy" id="2949090"/>
    <lineage>
        <taxon>Bacteria</taxon>
        <taxon>Pseudomonadati</taxon>
        <taxon>Pseudomonadota</taxon>
        <taxon>Betaproteobacteria</taxon>
        <taxon>Burkholderiales</taxon>
        <taxon>Comamonadaceae</taxon>
        <taxon>Comamonas</taxon>
    </lineage>
</organism>
<comment type="function">
    <text evidence="11">Catalyzes the specific phosphorylation of the 3-hydroxyl group of shikimic acid using ATP as a cosubstrate.</text>
</comment>
<dbReference type="InterPro" id="IPR031322">
    <property type="entry name" value="Shikimate/glucono_kinase"/>
</dbReference>
<comment type="subunit">
    <text evidence="11">Monomer.</text>
</comment>
<dbReference type="InterPro" id="IPR000623">
    <property type="entry name" value="Shikimate_kinase/TSH1"/>
</dbReference>
<keyword evidence="6 11" id="KW-0547">Nucleotide-binding</keyword>
<feature type="binding site" evidence="11">
    <location>
        <position position="55"/>
    </location>
    <ligand>
        <name>substrate</name>
    </ligand>
</feature>
<keyword evidence="13" id="KW-1185">Reference proteome</keyword>
<evidence type="ECO:0000256" key="1">
    <source>
        <dbReference type="ARBA" id="ARBA00004842"/>
    </source>
</evidence>
<keyword evidence="11" id="KW-0963">Cytoplasm</keyword>
<keyword evidence="9 11" id="KW-0057">Aromatic amino acid biosynthesis</keyword>
<dbReference type="Gene3D" id="3.40.50.300">
    <property type="entry name" value="P-loop containing nucleotide triphosphate hydrolases"/>
    <property type="match status" value="1"/>
</dbReference>
<feature type="binding site" evidence="11">
    <location>
        <position position="135"/>
    </location>
    <ligand>
        <name>substrate</name>
    </ligand>
</feature>
<dbReference type="InterPro" id="IPR023000">
    <property type="entry name" value="Shikimate_kinase_CS"/>
</dbReference>
<dbReference type="PRINTS" id="PR01100">
    <property type="entry name" value="SHIKIMTKNASE"/>
</dbReference>
<dbReference type="PANTHER" id="PTHR21087">
    <property type="entry name" value="SHIKIMATE KINASE"/>
    <property type="match status" value="1"/>
</dbReference>
<dbReference type="CDD" id="cd00464">
    <property type="entry name" value="SK"/>
    <property type="match status" value="1"/>
</dbReference>
<dbReference type="RefSeq" id="WP_231043420.1">
    <property type="nucleotide sequence ID" value="NZ_CP106881.1"/>
</dbReference>
<evidence type="ECO:0000256" key="2">
    <source>
        <dbReference type="ARBA" id="ARBA00006997"/>
    </source>
</evidence>
<feature type="binding site" evidence="11">
    <location>
        <position position="31"/>
    </location>
    <ligand>
        <name>substrate</name>
    </ligand>
</feature>
<accession>A0ABY6GCF6</accession>
<comment type="pathway">
    <text evidence="1 11">Metabolic intermediate biosynthesis; chorismate biosynthesis; chorismate from D-erythrose 4-phosphate and phosphoenolpyruvate: step 5/7.</text>
</comment>
<name>A0ABY6GCF6_9BURK</name>
<dbReference type="PANTHER" id="PTHR21087:SF16">
    <property type="entry name" value="SHIKIMATE KINASE 1, CHLOROPLASTIC"/>
    <property type="match status" value="1"/>
</dbReference>
<comment type="similarity">
    <text evidence="2 11">Belongs to the shikimate kinase family.</text>
</comment>
<keyword evidence="5 11" id="KW-0808">Transferase</keyword>
<dbReference type="InterPro" id="IPR027417">
    <property type="entry name" value="P-loop_NTPase"/>
</dbReference>
<comment type="cofactor">
    <cofactor evidence="11">
        <name>Mg(2+)</name>
        <dbReference type="ChEBI" id="CHEBI:18420"/>
    </cofactor>
    <text evidence="11">Binds 1 Mg(2+) ion per subunit.</text>
</comment>
<reference evidence="12" key="1">
    <citation type="submission" date="2022-09" db="EMBL/GenBank/DDBJ databases">
        <title>The complete genome of Acidovorax sp. 5MLIR.</title>
        <authorList>
            <person name="Liu L."/>
            <person name="Yue J."/>
            <person name="Yang F."/>
            <person name="Yuan J."/>
            <person name="Li L."/>
        </authorList>
    </citation>
    <scope>NUCLEOTIDE SEQUENCE</scope>
    <source>
        <strain evidence="12">5MLIR</strain>
    </source>
</reference>
<keyword evidence="11" id="KW-0479">Metal-binding</keyword>
<keyword evidence="7 11" id="KW-0418">Kinase</keyword>
<protein>
    <recommendedName>
        <fullName evidence="3 11">Shikimate kinase</fullName>
        <shortName evidence="11">SK</shortName>
        <ecNumber evidence="3 11">2.7.1.71</ecNumber>
    </recommendedName>
</protein>
<dbReference type="EMBL" id="CP106881">
    <property type="protein sequence ID" value="UYG52719.1"/>
    <property type="molecule type" value="Genomic_DNA"/>
</dbReference>
<evidence type="ECO:0000256" key="4">
    <source>
        <dbReference type="ARBA" id="ARBA00022605"/>
    </source>
</evidence>
<keyword evidence="11" id="KW-0460">Magnesium</keyword>
<feature type="binding site" evidence="11">
    <location>
        <position position="116"/>
    </location>
    <ligand>
        <name>ATP</name>
        <dbReference type="ChEBI" id="CHEBI:30616"/>
    </ligand>
</feature>
<dbReference type="Proteomes" id="UP001162800">
    <property type="component" value="Chromosome"/>
</dbReference>
<evidence type="ECO:0000256" key="5">
    <source>
        <dbReference type="ARBA" id="ARBA00022679"/>
    </source>
</evidence>
<comment type="catalytic activity">
    <reaction evidence="10 11">
        <text>shikimate + ATP = 3-phosphoshikimate + ADP + H(+)</text>
        <dbReference type="Rhea" id="RHEA:13121"/>
        <dbReference type="ChEBI" id="CHEBI:15378"/>
        <dbReference type="ChEBI" id="CHEBI:30616"/>
        <dbReference type="ChEBI" id="CHEBI:36208"/>
        <dbReference type="ChEBI" id="CHEBI:145989"/>
        <dbReference type="ChEBI" id="CHEBI:456216"/>
        <dbReference type="EC" id="2.7.1.71"/>
    </reaction>
</comment>
<proteinExistence type="inferred from homology"/>
<evidence type="ECO:0000256" key="10">
    <source>
        <dbReference type="ARBA" id="ARBA00048567"/>
    </source>
</evidence>
<evidence type="ECO:0000256" key="3">
    <source>
        <dbReference type="ARBA" id="ARBA00012154"/>
    </source>
</evidence>
<feature type="binding site" evidence="11">
    <location>
        <position position="78"/>
    </location>
    <ligand>
        <name>substrate</name>
    </ligand>
</feature>
<evidence type="ECO:0000256" key="9">
    <source>
        <dbReference type="ARBA" id="ARBA00023141"/>
    </source>
</evidence>
<evidence type="ECO:0000256" key="8">
    <source>
        <dbReference type="ARBA" id="ARBA00022840"/>
    </source>
</evidence>
<keyword evidence="8 11" id="KW-0067">ATP-binding</keyword>
<dbReference type="SUPFAM" id="SSF52540">
    <property type="entry name" value="P-loop containing nucleoside triphosphate hydrolases"/>
    <property type="match status" value="1"/>
</dbReference>
<feature type="binding site" evidence="11">
    <location>
        <position position="13"/>
    </location>
    <ligand>
        <name>Mg(2+)</name>
        <dbReference type="ChEBI" id="CHEBI:18420"/>
    </ligand>
</feature>
<comment type="caution">
    <text evidence="11">Lacks conserved residue(s) required for the propagation of feature annotation.</text>
</comment>